<dbReference type="GO" id="GO:0005975">
    <property type="term" value="P:carbohydrate metabolic process"/>
    <property type="evidence" value="ECO:0007669"/>
    <property type="project" value="TreeGrafter"/>
</dbReference>
<dbReference type="Gene3D" id="1.10.230.10">
    <property type="entry name" value="Cytochrome P450-Terp, domain 2"/>
    <property type="match status" value="1"/>
</dbReference>
<proteinExistence type="inferred from homology"/>
<dbReference type="GO" id="GO:0005759">
    <property type="term" value="C:mitochondrial matrix"/>
    <property type="evidence" value="ECO:0007669"/>
    <property type="project" value="TreeGrafter"/>
</dbReference>
<sequence>MFLRKVCRFSKHSNKLDEHLVERVKKSDSYDIHIGSQHINAQKDYTMQAGICAINLSAAGKSCQPHSKPVSQLVSLFSNGNAFKSSGSVSTSSEALSKVAFPNIDRSSTRGNISQRTPLSNGLNSLGVSFTKGLTKLAAGYNPIRFAQCRTLSTKVPSKENMNDGCQLTVLCDQIEELIEKKLQQVKRLRTTYGNVKVAETTLSQVLGGMRDMIAMNCETSELDANTGITYRGMTIKEVLEKLPAFTKGSNCPYSEAILWLLLTGKIPNLDEVKMLSDYMAKRAKVPEYVFDVIDQLPTDCHPMTQFILASAAMQSGSVFSAAYREKSFTKGTAWRLVLEDAIRLIAQNSLILPYIYKRTFVDKTIKKGKGMVYDPNEDYASNVARLLGVNTTEFKDFMRLYIAVHADHEGGNVSAHSSLLIGSALSDPYLAFVGAMAGLAGPLHGLANQECLAWVKNMVKELDGQDITVEAVTKFAQESLQKGQVIPGYGHAVLRVTDPRHDAFVEFAHRMFPDDPLVKILDKCVAAIPPVLAATGKVKSPYPNVDCSTGILLSHFGVTEPNIFTLFFGVSRAFGIMSQLVWSRALGMPIERPKSHTLDTLEKMFT</sequence>
<dbReference type="Proteomes" id="UP001230268">
    <property type="component" value="Unassembled WGS sequence"/>
</dbReference>
<dbReference type="InterPro" id="IPR016143">
    <property type="entry name" value="Citrate_synth-like_sm_a-sub"/>
</dbReference>
<evidence type="ECO:0000256" key="3">
    <source>
        <dbReference type="RuleBase" id="RU000441"/>
    </source>
</evidence>
<dbReference type="NCBIfam" id="NF007128">
    <property type="entry name" value="PRK09569.1"/>
    <property type="match status" value="1"/>
</dbReference>
<reference evidence="4" key="1">
    <citation type="submission" date="2023-08" db="EMBL/GenBank/DDBJ databases">
        <title>Draft sequence of the Babesia gibsoni genome.</title>
        <authorList>
            <person name="Yamagishi J.Y."/>
            <person name="Xuan X.X."/>
        </authorList>
    </citation>
    <scope>NUCLEOTIDE SEQUENCE</scope>
    <source>
        <strain evidence="4">Azabu</strain>
    </source>
</reference>
<dbReference type="Pfam" id="PF00285">
    <property type="entry name" value="Citrate_synt"/>
    <property type="match status" value="1"/>
</dbReference>
<organism evidence="4 5">
    <name type="scientific">Babesia gibsoni</name>
    <dbReference type="NCBI Taxonomy" id="33632"/>
    <lineage>
        <taxon>Eukaryota</taxon>
        <taxon>Sar</taxon>
        <taxon>Alveolata</taxon>
        <taxon>Apicomplexa</taxon>
        <taxon>Aconoidasida</taxon>
        <taxon>Piroplasmida</taxon>
        <taxon>Babesiidae</taxon>
        <taxon>Babesia</taxon>
    </lineage>
</organism>
<dbReference type="GO" id="GO:0046912">
    <property type="term" value="F:acyltransferase activity, acyl groups converted into alkyl on transfer"/>
    <property type="evidence" value="ECO:0007669"/>
    <property type="project" value="InterPro"/>
</dbReference>
<name>A0AAD8PED6_BABGI</name>
<dbReference type="PRINTS" id="PR00143">
    <property type="entry name" value="CITRTSNTHASE"/>
</dbReference>
<dbReference type="InterPro" id="IPR019810">
    <property type="entry name" value="Citrate_synthase_AS"/>
</dbReference>
<dbReference type="AlphaFoldDB" id="A0AAD8PED6"/>
<protein>
    <recommendedName>
        <fullName evidence="3">Citrate synthase</fullName>
    </recommendedName>
</protein>
<dbReference type="Gene3D" id="1.10.580.10">
    <property type="entry name" value="Citrate Synthase, domain 1"/>
    <property type="match status" value="1"/>
</dbReference>
<dbReference type="GO" id="GO:0006099">
    <property type="term" value="P:tricarboxylic acid cycle"/>
    <property type="evidence" value="ECO:0007669"/>
    <property type="project" value="TreeGrafter"/>
</dbReference>
<comment type="similarity">
    <text evidence="1 3">Belongs to the citrate synthase family.</text>
</comment>
<evidence type="ECO:0000256" key="1">
    <source>
        <dbReference type="ARBA" id="ARBA00010566"/>
    </source>
</evidence>
<dbReference type="InterPro" id="IPR002020">
    <property type="entry name" value="Citrate_synthase"/>
</dbReference>
<dbReference type="PANTHER" id="PTHR11739">
    <property type="entry name" value="CITRATE SYNTHASE"/>
    <property type="match status" value="1"/>
</dbReference>
<evidence type="ECO:0000313" key="5">
    <source>
        <dbReference type="Proteomes" id="UP001230268"/>
    </source>
</evidence>
<dbReference type="InterPro" id="IPR036969">
    <property type="entry name" value="Citrate_synthase_sf"/>
</dbReference>
<dbReference type="PROSITE" id="PS00480">
    <property type="entry name" value="CITRATE_SYNTHASE"/>
    <property type="match status" value="1"/>
</dbReference>
<dbReference type="PANTHER" id="PTHR11739:SF8">
    <property type="entry name" value="CITRATE SYNTHASE, MITOCHONDRIAL"/>
    <property type="match status" value="1"/>
</dbReference>
<evidence type="ECO:0000256" key="2">
    <source>
        <dbReference type="ARBA" id="ARBA00022679"/>
    </source>
</evidence>
<accession>A0AAD8PED6</accession>
<evidence type="ECO:0000313" key="4">
    <source>
        <dbReference type="EMBL" id="KAK1443796.1"/>
    </source>
</evidence>
<keyword evidence="5" id="KW-1185">Reference proteome</keyword>
<keyword evidence="2 3" id="KW-0808">Transferase</keyword>
<dbReference type="SUPFAM" id="SSF48256">
    <property type="entry name" value="Citrate synthase"/>
    <property type="match status" value="1"/>
</dbReference>
<dbReference type="EMBL" id="JAVEPI010000002">
    <property type="protein sequence ID" value="KAK1443796.1"/>
    <property type="molecule type" value="Genomic_DNA"/>
</dbReference>
<dbReference type="InterPro" id="IPR016142">
    <property type="entry name" value="Citrate_synth-like_lrg_a-sub"/>
</dbReference>
<gene>
    <name evidence="4" type="ORF">BgAZ_206720</name>
</gene>
<comment type="caution">
    <text evidence="4">The sequence shown here is derived from an EMBL/GenBank/DDBJ whole genome shotgun (WGS) entry which is preliminary data.</text>
</comment>